<name>A0A0G1GG73_9BACT</name>
<evidence type="ECO:0000256" key="6">
    <source>
        <dbReference type="HAMAP-Rule" id="MF_00693"/>
    </source>
</evidence>
<keyword evidence="4 6" id="KW-0238">DNA-binding</keyword>
<dbReference type="SUPFAM" id="SSF75625">
    <property type="entry name" value="YebC-like"/>
    <property type="match status" value="1"/>
</dbReference>
<gene>
    <name evidence="9" type="ORF">UW21_C0012G0013</name>
</gene>
<evidence type="ECO:0000313" key="9">
    <source>
        <dbReference type="EMBL" id="KKT33353.1"/>
    </source>
</evidence>
<evidence type="ECO:0000313" key="10">
    <source>
        <dbReference type="Proteomes" id="UP000034192"/>
    </source>
</evidence>
<dbReference type="InterPro" id="IPR049083">
    <property type="entry name" value="TACO1_YebC_N"/>
</dbReference>
<dbReference type="InterPro" id="IPR002876">
    <property type="entry name" value="Transcrip_reg_TACO1-like"/>
</dbReference>
<evidence type="ECO:0000256" key="1">
    <source>
        <dbReference type="ARBA" id="ARBA00008724"/>
    </source>
</evidence>
<evidence type="ECO:0000259" key="7">
    <source>
        <dbReference type="Pfam" id="PF01709"/>
    </source>
</evidence>
<dbReference type="GO" id="GO:0003677">
    <property type="term" value="F:DNA binding"/>
    <property type="evidence" value="ECO:0007669"/>
    <property type="project" value="UniProtKB-UniRule"/>
</dbReference>
<evidence type="ECO:0000259" key="8">
    <source>
        <dbReference type="Pfam" id="PF20772"/>
    </source>
</evidence>
<dbReference type="GO" id="GO:0006355">
    <property type="term" value="P:regulation of DNA-templated transcription"/>
    <property type="evidence" value="ECO:0007669"/>
    <property type="project" value="UniProtKB-UniRule"/>
</dbReference>
<evidence type="ECO:0000256" key="2">
    <source>
        <dbReference type="ARBA" id="ARBA00022490"/>
    </source>
</evidence>
<dbReference type="InterPro" id="IPR048300">
    <property type="entry name" value="TACO1_YebC-like_2nd/3rd_dom"/>
</dbReference>
<comment type="subcellular location">
    <subcellularLocation>
        <location evidence="6">Cytoplasm</location>
    </subcellularLocation>
</comment>
<evidence type="ECO:0000256" key="4">
    <source>
        <dbReference type="ARBA" id="ARBA00023125"/>
    </source>
</evidence>
<dbReference type="NCBIfam" id="NF009044">
    <property type="entry name" value="PRK12378.1"/>
    <property type="match status" value="1"/>
</dbReference>
<evidence type="ECO:0000256" key="3">
    <source>
        <dbReference type="ARBA" id="ARBA00023015"/>
    </source>
</evidence>
<dbReference type="NCBIfam" id="TIGR01033">
    <property type="entry name" value="YebC/PmpR family DNA-binding transcriptional regulator"/>
    <property type="match status" value="1"/>
</dbReference>
<dbReference type="InterPro" id="IPR017856">
    <property type="entry name" value="Integrase-like_N"/>
</dbReference>
<sequence length="236" mass="25950">MSGHSKWSTIKRQKEINDKAKGQLFSRLSKIISVAVKSGGGPSPDSNHKLRVAIDQARAADMPKENIERVIARASEEKDLEEITYEGFAPGGIAVMVEAATDNKNRTAQEIKSIFERAGGSLGGPGSVAFNFEPRGMVILKKEKDLDSQMLKLIDLGARDILETDGELEAYVNPGDLFKFKNDLEKAEIGVQSIELVQKPKNTQPAASEDEEKRVLKLLETLNEQDDVQNVFVNLA</sequence>
<dbReference type="AlphaFoldDB" id="A0A0G1GG73"/>
<dbReference type="HAMAP" id="MF_00693">
    <property type="entry name" value="Transcrip_reg_TACO1"/>
    <property type="match status" value="1"/>
</dbReference>
<dbReference type="EMBL" id="LCHL01000012">
    <property type="protein sequence ID" value="KKT33353.1"/>
    <property type="molecule type" value="Genomic_DNA"/>
</dbReference>
<dbReference type="InterPro" id="IPR026564">
    <property type="entry name" value="Transcrip_reg_TACO1-like_dom3"/>
</dbReference>
<feature type="domain" description="TACO1/YebC-like second and third" evidence="7">
    <location>
        <begin position="80"/>
        <end position="235"/>
    </location>
</feature>
<dbReference type="Gene3D" id="1.10.10.200">
    <property type="match status" value="1"/>
</dbReference>
<dbReference type="Proteomes" id="UP000034192">
    <property type="component" value="Unassembled WGS sequence"/>
</dbReference>
<comment type="similarity">
    <text evidence="1 6">Belongs to the TACO1 family.</text>
</comment>
<dbReference type="Pfam" id="PF01709">
    <property type="entry name" value="Transcrip_reg"/>
    <property type="match status" value="1"/>
</dbReference>
<dbReference type="Gene3D" id="3.30.70.980">
    <property type="match status" value="2"/>
</dbReference>
<keyword evidence="3 6" id="KW-0805">Transcription regulation</keyword>
<keyword evidence="5 6" id="KW-0804">Transcription</keyword>
<organism evidence="9 10">
    <name type="scientific">Candidatus Woesebacteria bacterium GW2011_GWB1_44_11b</name>
    <dbReference type="NCBI Taxonomy" id="1618580"/>
    <lineage>
        <taxon>Bacteria</taxon>
        <taxon>Candidatus Woeseibacteriota</taxon>
    </lineage>
</organism>
<dbReference type="InterPro" id="IPR029072">
    <property type="entry name" value="YebC-like"/>
</dbReference>
<dbReference type="NCBIfam" id="NF001030">
    <property type="entry name" value="PRK00110.1"/>
    <property type="match status" value="1"/>
</dbReference>
<accession>A0A0G1GG73</accession>
<dbReference type="Pfam" id="PF20772">
    <property type="entry name" value="TACO1_YebC_N"/>
    <property type="match status" value="1"/>
</dbReference>
<feature type="domain" description="TACO1/YebC-like N-terminal" evidence="8">
    <location>
        <begin position="5"/>
        <end position="76"/>
    </location>
</feature>
<dbReference type="GO" id="GO:0005829">
    <property type="term" value="C:cytosol"/>
    <property type="evidence" value="ECO:0007669"/>
    <property type="project" value="TreeGrafter"/>
</dbReference>
<evidence type="ECO:0000256" key="5">
    <source>
        <dbReference type="ARBA" id="ARBA00023163"/>
    </source>
</evidence>
<dbReference type="PANTHER" id="PTHR12532:SF6">
    <property type="entry name" value="TRANSCRIPTIONAL REGULATORY PROTEIN YEBC-RELATED"/>
    <property type="match status" value="1"/>
</dbReference>
<dbReference type="FunFam" id="1.10.10.200:FF:000002">
    <property type="entry name" value="Probable transcriptional regulatory protein CLM62_37755"/>
    <property type="match status" value="1"/>
</dbReference>
<protein>
    <recommendedName>
        <fullName evidence="6">Probable transcriptional regulatory protein UW21_C0012G0013</fullName>
    </recommendedName>
</protein>
<reference evidence="9 10" key="1">
    <citation type="journal article" date="2015" name="Nature">
        <title>rRNA introns, odd ribosomes, and small enigmatic genomes across a large radiation of phyla.</title>
        <authorList>
            <person name="Brown C.T."/>
            <person name="Hug L.A."/>
            <person name="Thomas B.C."/>
            <person name="Sharon I."/>
            <person name="Castelle C.J."/>
            <person name="Singh A."/>
            <person name="Wilkins M.J."/>
            <person name="Williams K.H."/>
            <person name="Banfield J.F."/>
        </authorList>
    </citation>
    <scope>NUCLEOTIDE SEQUENCE [LARGE SCALE GENOMIC DNA]</scope>
</reference>
<comment type="caution">
    <text evidence="9">The sequence shown here is derived from an EMBL/GenBank/DDBJ whole genome shotgun (WGS) entry which is preliminary data.</text>
</comment>
<proteinExistence type="inferred from homology"/>
<keyword evidence="2 6" id="KW-0963">Cytoplasm</keyword>
<dbReference type="PANTHER" id="PTHR12532">
    <property type="entry name" value="TRANSLATIONAL ACTIVATOR OF CYTOCHROME C OXIDASE 1"/>
    <property type="match status" value="1"/>
</dbReference>